<organism evidence="1 2">
    <name type="scientific">Heterobasidion irregulare (strain TC 32-1)</name>
    <dbReference type="NCBI Taxonomy" id="747525"/>
    <lineage>
        <taxon>Eukaryota</taxon>
        <taxon>Fungi</taxon>
        <taxon>Dikarya</taxon>
        <taxon>Basidiomycota</taxon>
        <taxon>Agaricomycotina</taxon>
        <taxon>Agaricomycetes</taxon>
        <taxon>Russulales</taxon>
        <taxon>Bondarzewiaceae</taxon>
        <taxon>Heterobasidion</taxon>
        <taxon>Heterobasidion annosum species complex</taxon>
    </lineage>
</organism>
<dbReference type="GeneID" id="20673068"/>
<dbReference type="AlphaFoldDB" id="W4JMT6"/>
<dbReference type="Proteomes" id="UP000030671">
    <property type="component" value="Unassembled WGS sequence"/>
</dbReference>
<evidence type="ECO:0000313" key="1">
    <source>
        <dbReference type="EMBL" id="ETW74867.1"/>
    </source>
</evidence>
<protein>
    <submittedName>
        <fullName evidence="1">Uncharacterized protein</fullName>
    </submittedName>
</protein>
<sequence>MYCRKQMETFIKGYKIHRHNLAKLADIPVTDLRIYSAIDVLVRALNRDGYLFMGGAYDADPVNGERVMEMIVVLEEHPSEEALRNSSLSVTELDETIATGVKMGLLDGPKIWERFA</sequence>
<dbReference type="InParanoid" id="W4JMT6"/>
<evidence type="ECO:0000313" key="2">
    <source>
        <dbReference type="Proteomes" id="UP000030671"/>
    </source>
</evidence>
<name>W4JMT6_HETIT</name>
<gene>
    <name evidence="1" type="ORF">HETIRDRAFT_412773</name>
</gene>
<proteinExistence type="predicted"/>
<dbReference type="KEGG" id="hir:HETIRDRAFT_412773"/>
<dbReference type="HOGENOM" id="CLU_152113_0_0_1"/>
<accession>W4JMT6</accession>
<keyword evidence="2" id="KW-1185">Reference proteome</keyword>
<dbReference type="RefSeq" id="XP_009553336.1">
    <property type="nucleotide sequence ID" value="XM_009555041.1"/>
</dbReference>
<dbReference type="EMBL" id="KI925467">
    <property type="protein sequence ID" value="ETW74867.1"/>
    <property type="molecule type" value="Genomic_DNA"/>
</dbReference>
<reference evidence="1 2" key="1">
    <citation type="journal article" date="2012" name="New Phytol.">
        <title>Insight into trade-off between wood decay and parasitism from the genome of a fungal forest pathogen.</title>
        <authorList>
            <person name="Olson A."/>
            <person name="Aerts A."/>
            <person name="Asiegbu F."/>
            <person name="Belbahri L."/>
            <person name="Bouzid O."/>
            <person name="Broberg A."/>
            <person name="Canback B."/>
            <person name="Coutinho P.M."/>
            <person name="Cullen D."/>
            <person name="Dalman K."/>
            <person name="Deflorio G."/>
            <person name="van Diepen L.T."/>
            <person name="Dunand C."/>
            <person name="Duplessis S."/>
            <person name="Durling M."/>
            <person name="Gonthier P."/>
            <person name="Grimwood J."/>
            <person name="Fossdal C.G."/>
            <person name="Hansson D."/>
            <person name="Henrissat B."/>
            <person name="Hietala A."/>
            <person name="Himmelstrand K."/>
            <person name="Hoffmeister D."/>
            <person name="Hogberg N."/>
            <person name="James T.Y."/>
            <person name="Karlsson M."/>
            <person name="Kohler A."/>
            <person name="Kues U."/>
            <person name="Lee Y.H."/>
            <person name="Lin Y.C."/>
            <person name="Lind M."/>
            <person name="Lindquist E."/>
            <person name="Lombard V."/>
            <person name="Lucas S."/>
            <person name="Lunden K."/>
            <person name="Morin E."/>
            <person name="Murat C."/>
            <person name="Park J."/>
            <person name="Raffaello T."/>
            <person name="Rouze P."/>
            <person name="Salamov A."/>
            <person name="Schmutz J."/>
            <person name="Solheim H."/>
            <person name="Stahlberg J."/>
            <person name="Velez H."/>
            <person name="de Vries R.P."/>
            <person name="Wiebenga A."/>
            <person name="Woodward S."/>
            <person name="Yakovlev I."/>
            <person name="Garbelotto M."/>
            <person name="Martin F."/>
            <person name="Grigoriev I.V."/>
            <person name="Stenlid J."/>
        </authorList>
    </citation>
    <scope>NUCLEOTIDE SEQUENCE [LARGE SCALE GENOMIC DNA]</scope>
    <source>
        <strain evidence="1 2">TC 32-1</strain>
    </source>
</reference>